<evidence type="ECO:0000256" key="4">
    <source>
        <dbReference type="SAM" id="Phobius"/>
    </source>
</evidence>
<dbReference type="Gene3D" id="1.20.1250.20">
    <property type="entry name" value="MFS general substrate transporter like domains"/>
    <property type="match status" value="2"/>
</dbReference>
<organism evidence="6 7">
    <name type="scientific">Acinetobacter haemolyticus</name>
    <dbReference type="NCBI Taxonomy" id="29430"/>
    <lineage>
        <taxon>Bacteria</taxon>
        <taxon>Pseudomonadati</taxon>
        <taxon>Pseudomonadota</taxon>
        <taxon>Gammaproteobacteria</taxon>
        <taxon>Moraxellales</taxon>
        <taxon>Moraxellaceae</taxon>
        <taxon>Acinetobacter</taxon>
    </lineage>
</organism>
<protein>
    <submittedName>
        <fullName evidence="6">MFS transporter</fullName>
    </submittedName>
</protein>
<evidence type="ECO:0000313" key="6">
    <source>
        <dbReference type="EMBL" id="QHI11966.1"/>
    </source>
</evidence>
<accession>A0A857IFS7</accession>
<evidence type="ECO:0000256" key="3">
    <source>
        <dbReference type="ARBA" id="ARBA00023136"/>
    </source>
</evidence>
<dbReference type="Pfam" id="PF07690">
    <property type="entry name" value="MFS_1"/>
    <property type="match status" value="2"/>
</dbReference>
<dbReference type="PROSITE" id="PS50850">
    <property type="entry name" value="MFS"/>
    <property type="match status" value="1"/>
</dbReference>
<feature type="transmembrane region" description="Helical" evidence="4">
    <location>
        <begin position="207"/>
        <end position="229"/>
    </location>
</feature>
<proteinExistence type="predicted"/>
<feature type="transmembrane region" description="Helical" evidence="4">
    <location>
        <begin position="36"/>
        <end position="62"/>
    </location>
</feature>
<dbReference type="GO" id="GO:0005886">
    <property type="term" value="C:plasma membrane"/>
    <property type="evidence" value="ECO:0007669"/>
    <property type="project" value="TreeGrafter"/>
</dbReference>
<feature type="transmembrane region" description="Helical" evidence="4">
    <location>
        <begin position="277"/>
        <end position="295"/>
    </location>
</feature>
<feature type="domain" description="Major facilitator superfamily (MFS) profile" evidence="5">
    <location>
        <begin position="8"/>
        <end position="392"/>
    </location>
</feature>
<evidence type="ECO:0000256" key="1">
    <source>
        <dbReference type="ARBA" id="ARBA00022692"/>
    </source>
</evidence>
<dbReference type="InterPro" id="IPR036259">
    <property type="entry name" value="MFS_trans_sf"/>
</dbReference>
<dbReference type="PANTHER" id="PTHR43129:SF1">
    <property type="entry name" value="FOSMIDOMYCIN RESISTANCE PROTEIN"/>
    <property type="match status" value="1"/>
</dbReference>
<evidence type="ECO:0000256" key="2">
    <source>
        <dbReference type="ARBA" id="ARBA00022989"/>
    </source>
</evidence>
<evidence type="ECO:0000313" key="7">
    <source>
        <dbReference type="Proteomes" id="UP000463868"/>
    </source>
</evidence>
<dbReference type="InterPro" id="IPR020846">
    <property type="entry name" value="MFS_dom"/>
</dbReference>
<dbReference type="AlphaFoldDB" id="A0A857IFS7"/>
<feature type="transmembrane region" description="Helical" evidence="4">
    <location>
        <begin position="7"/>
        <end position="30"/>
    </location>
</feature>
<dbReference type="Proteomes" id="UP000463868">
    <property type="component" value="Chromosome"/>
</dbReference>
<feature type="transmembrane region" description="Helical" evidence="4">
    <location>
        <begin position="365"/>
        <end position="386"/>
    </location>
</feature>
<feature type="transmembrane region" description="Helical" evidence="4">
    <location>
        <begin position="162"/>
        <end position="186"/>
    </location>
</feature>
<dbReference type="SUPFAM" id="SSF103473">
    <property type="entry name" value="MFS general substrate transporter"/>
    <property type="match status" value="1"/>
</dbReference>
<feature type="transmembrane region" description="Helical" evidence="4">
    <location>
        <begin position="98"/>
        <end position="120"/>
    </location>
</feature>
<dbReference type="GO" id="GO:0022857">
    <property type="term" value="F:transmembrane transporter activity"/>
    <property type="evidence" value="ECO:0007669"/>
    <property type="project" value="InterPro"/>
</dbReference>
<dbReference type="EMBL" id="CP031976">
    <property type="protein sequence ID" value="QHI11966.1"/>
    <property type="molecule type" value="Genomic_DNA"/>
</dbReference>
<dbReference type="RefSeq" id="WP_160126401.1">
    <property type="nucleotide sequence ID" value="NZ_CP031972.1"/>
</dbReference>
<feature type="transmembrane region" description="Helical" evidence="4">
    <location>
        <begin position="132"/>
        <end position="156"/>
    </location>
</feature>
<gene>
    <name evidence="6" type="ORF">AhaeAN43_00470</name>
</gene>
<sequence>MERSAKVLLTYISIVHAISHIHIMTLPALLPILPKAIHVSFMELGIAIGVFNVVSLLVQAPFGFLVDRLGARKMLIYALLLGTVSFTLVFISTSYISLIVAMALAGVANGVYHPANYALLSTGILTKQMGRAFSIHTFSGFFGAAITPLMMIGIGMTFGINWAFALAAVISFVGLLLMLNLSQIHIQPRQHDKKQQYFHAEVRPHAIHFSTIAILTLFFTLLSLSTGAIEKFSVSSLIDGLHIDLNTANYALTAFMFSGAFGVLAGGIIADKVQHHSAFAATAFGSAALVLIIIICIPMSALALVASFACAGFLMGVIAPSRDMLVRKASPVGAEGRTFGIVSTGFNLGGVIGPLIFGFLLDKKLAIGVMWLAVIFILLTVVIIFIQEVMNKKIQKFSGYP</sequence>
<name>A0A857IFS7_ACIHA</name>
<keyword evidence="1 4" id="KW-0812">Transmembrane</keyword>
<feature type="transmembrane region" description="Helical" evidence="4">
    <location>
        <begin position="249"/>
        <end position="270"/>
    </location>
</feature>
<dbReference type="InterPro" id="IPR011701">
    <property type="entry name" value="MFS"/>
</dbReference>
<evidence type="ECO:0000259" key="5">
    <source>
        <dbReference type="PROSITE" id="PS50850"/>
    </source>
</evidence>
<keyword evidence="2 4" id="KW-1133">Transmembrane helix</keyword>
<feature type="transmembrane region" description="Helical" evidence="4">
    <location>
        <begin position="339"/>
        <end position="359"/>
    </location>
</feature>
<keyword evidence="3 4" id="KW-0472">Membrane</keyword>
<feature type="transmembrane region" description="Helical" evidence="4">
    <location>
        <begin position="301"/>
        <end position="319"/>
    </location>
</feature>
<feature type="transmembrane region" description="Helical" evidence="4">
    <location>
        <begin position="74"/>
        <end position="92"/>
    </location>
</feature>
<dbReference type="PANTHER" id="PTHR43129">
    <property type="entry name" value="FOSMIDOMYCIN RESISTANCE PROTEIN"/>
    <property type="match status" value="1"/>
</dbReference>
<reference evidence="6 7" key="1">
    <citation type="submission" date="2018-08" db="EMBL/GenBank/DDBJ databases">
        <title>Analysis of the genomic diversity of Mexican Acinetobacter haemolyticus clinical isolates.</title>
        <authorList>
            <person name="Castro-Jaimes S."/>
            <person name="Cevallos M.A."/>
        </authorList>
    </citation>
    <scope>NUCLEOTIDE SEQUENCE [LARGE SCALE GENOMIC DNA]</scope>
    <source>
        <strain evidence="6 7">AN43</strain>
    </source>
</reference>